<dbReference type="PROSITE" id="PS50212">
    <property type="entry name" value="RASGEF_NTER"/>
    <property type="match status" value="1"/>
</dbReference>
<dbReference type="Gene3D" id="1.20.900.10">
    <property type="entry name" value="Dbl homology (DH) domain"/>
    <property type="match status" value="1"/>
</dbReference>
<reference evidence="7" key="2">
    <citation type="submission" date="2025-08" db="UniProtKB">
        <authorList>
            <consortium name="Ensembl"/>
        </authorList>
    </citation>
    <scope>IDENTIFICATION</scope>
</reference>
<sequence length="846" mass="97768">QLVCEGFRDVVTYVLPNLLLVPIYHCFYYFEQIQALEHSTNDSDDKEAFSQVVSAITPIKLILENRAAMLPKNRPSEASLRISWRGGLQMEKMKDIEESIEGWWGKTITQTCNEFIYEGDLTRVMGKRSSERRVFLFDSLLLCCKSNQARRPMPAVSPHEYRLKERILLRKSTVTDDESSDCQFSVDDGETKHIFCAHSSEEKRAWMAHLVRLQYRSTYDRMLDQLMREEASQLPVRYPSKEEYRYMEPDSPDNLVLEGEGQIPQIKGGTVLKLVERLTYHLYYVPGFTKTFLTTFRSFCKPRLLLELLVERYNIPEPPPTEAQLAAIERGEIVSRDDLKRFRKEYAQPIQLRVMNVIRQWLEHHWYDFESDWELLGSVRQFVSSVRGKNMQKWARTMEKIIAKKIASEEDIPMPSFRNDPPPVEWHITHDAEKYSIMSLHPIEVARQLTLLEFDLYRKVQSSELVGTVWTKVGKETSSPNLLRMIHWCTTITRWVSRSIVETKNFEERTSVMSRAIEIMQVLKQLNNFNGLLEFVAAFNSSPIHRLNHTKQHLPDRLVKGLKECMDLCDPRLTKCLEKLRSCDPPCVPFVGTFLTNILKTEEGNPHLLPNYPEHLELINFGKRRMVAAIMQDIQQYQNQPYNLLPVNDIRDYLINLNPLEGQTEKQFNDYIFACSLEVEPRQAERPARLPRSMSDKEMKSPGIVPSKKSGKTLFRDESKMSLFERRNSTNEDEASTSTVENHPISVVPEEPPSPVPDEPRPPPRPPRQPIHDLVSAPPIMAQSTGVFTFDHPPLVRGTSEAPRPLHNPPKDTPPPIPPRGMPQYPNVPQNDAPPPIPRRQPSAPA</sequence>
<evidence type="ECO:0000256" key="1">
    <source>
        <dbReference type="ARBA" id="ARBA00022658"/>
    </source>
</evidence>
<feature type="compositionally biased region" description="Pro residues" evidence="3">
    <location>
        <begin position="750"/>
        <end position="769"/>
    </location>
</feature>
<dbReference type="InterPro" id="IPR055251">
    <property type="entry name" value="SOS1_NGEF_PH"/>
</dbReference>
<keyword evidence="1 2" id="KW-0344">Guanine-nucleotide releasing factor</keyword>
<feature type="domain" description="PH" evidence="4">
    <location>
        <begin position="114"/>
        <end position="215"/>
    </location>
</feature>
<dbReference type="InterPro" id="IPR000651">
    <property type="entry name" value="Ras-like_Gua-exchang_fac_N"/>
</dbReference>
<dbReference type="InterPro" id="IPR001895">
    <property type="entry name" value="RASGEF_cat_dom"/>
</dbReference>
<dbReference type="Gene3D" id="1.10.840.10">
    <property type="entry name" value="Ras guanine-nucleotide exchange factors catalytic domain"/>
    <property type="match status" value="1"/>
</dbReference>
<dbReference type="Pfam" id="PF22697">
    <property type="entry name" value="SOS1_NGEF_PH"/>
    <property type="match status" value="1"/>
</dbReference>
<feature type="compositionally biased region" description="Basic and acidic residues" evidence="3">
    <location>
        <begin position="683"/>
        <end position="700"/>
    </location>
</feature>
<dbReference type="SUPFAM" id="SSF50729">
    <property type="entry name" value="PH domain-like"/>
    <property type="match status" value="1"/>
</dbReference>
<dbReference type="InterPro" id="IPR035899">
    <property type="entry name" value="DBL_dom_sf"/>
</dbReference>
<dbReference type="AlphaFoldDB" id="F6WZA5"/>
<evidence type="ECO:0000259" key="4">
    <source>
        <dbReference type="PROSITE" id="PS50003"/>
    </source>
</evidence>
<dbReference type="STRING" id="7719.ENSCINP00000005763"/>
<dbReference type="InterPro" id="IPR036964">
    <property type="entry name" value="RASGEF_cat_dom_sf"/>
</dbReference>
<evidence type="ECO:0000256" key="3">
    <source>
        <dbReference type="SAM" id="MobiDB-lite"/>
    </source>
</evidence>
<evidence type="ECO:0000259" key="5">
    <source>
        <dbReference type="PROSITE" id="PS50009"/>
    </source>
</evidence>
<dbReference type="CDD" id="cd06224">
    <property type="entry name" value="REM"/>
    <property type="match status" value="1"/>
</dbReference>
<dbReference type="Gene3D" id="1.20.870.10">
    <property type="entry name" value="Son of sevenless (SoS) protein Chain: S domain 1"/>
    <property type="match status" value="1"/>
</dbReference>
<dbReference type="Proteomes" id="UP000008144">
    <property type="component" value="Unassembled WGS sequence"/>
</dbReference>
<evidence type="ECO:0000259" key="6">
    <source>
        <dbReference type="PROSITE" id="PS50212"/>
    </source>
</evidence>
<dbReference type="SMART" id="SM00229">
    <property type="entry name" value="RasGEFN"/>
    <property type="match status" value="1"/>
</dbReference>
<dbReference type="GO" id="GO:0007265">
    <property type="term" value="P:Ras protein signal transduction"/>
    <property type="evidence" value="ECO:0000318"/>
    <property type="project" value="GO_Central"/>
</dbReference>
<feature type="region of interest" description="Disordered" evidence="3">
    <location>
        <begin position="683"/>
        <end position="846"/>
    </location>
</feature>
<dbReference type="InterPro" id="IPR011993">
    <property type="entry name" value="PH-like_dom_sf"/>
</dbReference>
<dbReference type="PANTHER" id="PTHR23113:SF363">
    <property type="entry name" value="PROTEIN SON OF SEVENLESS"/>
    <property type="match status" value="1"/>
</dbReference>
<evidence type="ECO:0000313" key="8">
    <source>
        <dbReference type="Proteomes" id="UP000008144"/>
    </source>
</evidence>
<dbReference type="OMA" id="PPLQYEF"/>
<proteinExistence type="predicted"/>
<feature type="compositionally biased region" description="Pro residues" evidence="3">
    <location>
        <begin position="832"/>
        <end position="846"/>
    </location>
</feature>
<dbReference type="SUPFAM" id="SSF48366">
    <property type="entry name" value="Ras GEF"/>
    <property type="match status" value="1"/>
</dbReference>
<dbReference type="CDD" id="cd00155">
    <property type="entry name" value="RasGEF"/>
    <property type="match status" value="1"/>
</dbReference>
<dbReference type="GeneTree" id="ENSGT00940000169087"/>
<dbReference type="InterPro" id="IPR008937">
    <property type="entry name" value="Ras-like_GEF"/>
</dbReference>
<dbReference type="Ensembl" id="ENSCINT00000005763.3">
    <property type="protein sequence ID" value="ENSCINP00000005763.3"/>
    <property type="gene ID" value="ENSCING00000002817.3"/>
</dbReference>
<dbReference type="PANTHER" id="PTHR23113">
    <property type="entry name" value="GUANINE NUCLEOTIDE EXCHANGE FACTOR"/>
    <property type="match status" value="1"/>
</dbReference>
<dbReference type="SMART" id="SM00233">
    <property type="entry name" value="PH"/>
    <property type="match status" value="1"/>
</dbReference>
<evidence type="ECO:0000313" key="7">
    <source>
        <dbReference type="Ensembl" id="ENSCINP00000005763.3"/>
    </source>
</evidence>
<dbReference type="InterPro" id="IPR001849">
    <property type="entry name" value="PH_domain"/>
</dbReference>
<accession>F6WZA5</accession>
<dbReference type="Gene3D" id="2.30.29.30">
    <property type="entry name" value="Pleckstrin-homology domain (PH domain)/Phosphotyrosine-binding domain (PTB)"/>
    <property type="match status" value="1"/>
</dbReference>
<protein>
    <submittedName>
        <fullName evidence="7">Uncharacterized protein</fullName>
    </submittedName>
</protein>
<keyword evidence="8" id="KW-1185">Reference proteome</keyword>
<dbReference type="PROSITE" id="PS50009">
    <property type="entry name" value="RASGEF_CAT"/>
    <property type="match status" value="1"/>
</dbReference>
<dbReference type="Pfam" id="PF00618">
    <property type="entry name" value="RasGEF_N"/>
    <property type="match status" value="1"/>
</dbReference>
<dbReference type="Gene3D" id="6.10.250.3060">
    <property type="match status" value="1"/>
</dbReference>
<dbReference type="InterPro" id="IPR019804">
    <property type="entry name" value="Ras_G-nucl-exch_fac_CS"/>
</dbReference>
<dbReference type="GO" id="GO:0005886">
    <property type="term" value="C:plasma membrane"/>
    <property type="evidence" value="ECO:0000318"/>
    <property type="project" value="GO_Central"/>
</dbReference>
<reference evidence="8" key="1">
    <citation type="journal article" date="2002" name="Science">
        <title>The draft genome of Ciona intestinalis: insights into chordate and vertebrate origins.</title>
        <authorList>
            <person name="Dehal P."/>
            <person name="Satou Y."/>
            <person name="Campbell R.K."/>
            <person name="Chapman J."/>
            <person name="Degnan B."/>
            <person name="De Tomaso A."/>
            <person name="Davidson B."/>
            <person name="Di Gregorio A."/>
            <person name="Gelpke M."/>
            <person name="Goodstein D.M."/>
            <person name="Harafuji N."/>
            <person name="Hastings K.E."/>
            <person name="Ho I."/>
            <person name="Hotta K."/>
            <person name="Huang W."/>
            <person name="Kawashima T."/>
            <person name="Lemaire P."/>
            <person name="Martinez D."/>
            <person name="Meinertzhagen I.A."/>
            <person name="Necula S."/>
            <person name="Nonaka M."/>
            <person name="Putnam N."/>
            <person name="Rash S."/>
            <person name="Saiga H."/>
            <person name="Satake M."/>
            <person name="Terry A."/>
            <person name="Yamada L."/>
            <person name="Wang H.G."/>
            <person name="Awazu S."/>
            <person name="Azumi K."/>
            <person name="Boore J."/>
            <person name="Branno M."/>
            <person name="Chin-Bow S."/>
            <person name="DeSantis R."/>
            <person name="Doyle S."/>
            <person name="Francino P."/>
            <person name="Keys D.N."/>
            <person name="Haga S."/>
            <person name="Hayashi H."/>
            <person name="Hino K."/>
            <person name="Imai K.S."/>
            <person name="Inaba K."/>
            <person name="Kano S."/>
            <person name="Kobayashi K."/>
            <person name="Kobayashi M."/>
            <person name="Lee B.I."/>
            <person name="Makabe K.W."/>
            <person name="Manohar C."/>
            <person name="Matassi G."/>
            <person name="Medina M."/>
            <person name="Mochizuki Y."/>
            <person name="Mount S."/>
            <person name="Morishita T."/>
            <person name="Miura S."/>
            <person name="Nakayama A."/>
            <person name="Nishizaka S."/>
            <person name="Nomoto H."/>
            <person name="Ohta F."/>
            <person name="Oishi K."/>
            <person name="Rigoutsos I."/>
            <person name="Sano M."/>
            <person name="Sasaki A."/>
            <person name="Sasakura Y."/>
            <person name="Shoguchi E."/>
            <person name="Shin-i T."/>
            <person name="Spagnuolo A."/>
            <person name="Stainier D."/>
            <person name="Suzuki M.M."/>
            <person name="Tassy O."/>
            <person name="Takatori N."/>
            <person name="Tokuoka M."/>
            <person name="Yagi K."/>
            <person name="Yoshizaki F."/>
            <person name="Wada S."/>
            <person name="Zhang C."/>
            <person name="Hyatt P.D."/>
            <person name="Larimer F."/>
            <person name="Detter C."/>
            <person name="Doggett N."/>
            <person name="Glavina T."/>
            <person name="Hawkins T."/>
            <person name="Richardson P."/>
            <person name="Lucas S."/>
            <person name="Kohara Y."/>
            <person name="Levine M."/>
            <person name="Satoh N."/>
            <person name="Rokhsar D.S."/>
        </authorList>
    </citation>
    <scope>NUCLEOTIDE SEQUENCE [LARGE SCALE GENOMIC DNA]</scope>
</reference>
<organism evidence="7 8">
    <name type="scientific">Ciona intestinalis</name>
    <name type="common">Transparent sea squirt</name>
    <name type="synonym">Ascidia intestinalis</name>
    <dbReference type="NCBI Taxonomy" id="7719"/>
    <lineage>
        <taxon>Eukaryota</taxon>
        <taxon>Metazoa</taxon>
        <taxon>Chordata</taxon>
        <taxon>Tunicata</taxon>
        <taxon>Ascidiacea</taxon>
        <taxon>Phlebobranchia</taxon>
        <taxon>Cionidae</taxon>
        <taxon>Ciona</taxon>
    </lineage>
</organism>
<dbReference type="PROSITE" id="PS50003">
    <property type="entry name" value="PH_DOMAIN"/>
    <property type="match status" value="1"/>
</dbReference>
<feature type="compositionally biased region" description="Basic and acidic residues" evidence="3">
    <location>
        <begin position="714"/>
        <end position="730"/>
    </location>
</feature>
<dbReference type="InParanoid" id="F6WZA5"/>
<dbReference type="SMART" id="SM00147">
    <property type="entry name" value="RasGEF"/>
    <property type="match status" value="1"/>
</dbReference>
<feature type="domain" description="N-terminal Ras-GEF" evidence="6">
    <location>
        <begin position="262"/>
        <end position="406"/>
    </location>
</feature>
<dbReference type="InterPro" id="IPR023578">
    <property type="entry name" value="Ras_GEF_dom_sf"/>
</dbReference>
<feature type="compositionally biased region" description="Pro residues" evidence="3">
    <location>
        <begin position="806"/>
        <end position="821"/>
    </location>
</feature>
<name>F6WZA5_CIOIN</name>
<reference evidence="7" key="3">
    <citation type="submission" date="2025-09" db="UniProtKB">
        <authorList>
            <consortium name="Ensembl"/>
        </authorList>
    </citation>
    <scope>IDENTIFICATION</scope>
</reference>
<dbReference type="GO" id="GO:0005085">
    <property type="term" value="F:guanyl-nucleotide exchange factor activity"/>
    <property type="evidence" value="ECO:0000318"/>
    <property type="project" value="GO_Central"/>
</dbReference>
<dbReference type="Pfam" id="PF00617">
    <property type="entry name" value="RasGEF"/>
    <property type="match status" value="1"/>
</dbReference>
<dbReference type="PROSITE" id="PS00720">
    <property type="entry name" value="RASGEF"/>
    <property type="match status" value="1"/>
</dbReference>
<evidence type="ECO:0000256" key="2">
    <source>
        <dbReference type="PROSITE-ProRule" id="PRU00168"/>
    </source>
</evidence>
<feature type="domain" description="Ras-GEF" evidence="5">
    <location>
        <begin position="441"/>
        <end position="682"/>
    </location>
</feature>
<dbReference type="FunCoup" id="F6WZA5">
    <property type="interactions" value="95"/>
</dbReference>
<dbReference type="HOGENOM" id="CLU_002744_0_0_1"/>